<feature type="compositionally biased region" description="Acidic residues" evidence="1">
    <location>
        <begin position="616"/>
        <end position="627"/>
    </location>
</feature>
<feature type="compositionally biased region" description="Basic residues" evidence="1">
    <location>
        <begin position="732"/>
        <end position="743"/>
    </location>
</feature>
<feature type="region of interest" description="Disordered" evidence="1">
    <location>
        <begin position="555"/>
        <end position="633"/>
    </location>
</feature>
<feature type="compositionally biased region" description="Low complexity" evidence="1">
    <location>
        <begin position="801"/>
        <end position="817"/>
    </location>
</feature>
<evidence type="ECO:0000259" key="2">
    <source>
        <dbReference type="PROSITE" id="PS50921"/>
    </source>
</evidence>
<reference evidence="3" key="1">
    <citation type="journal article" date="2023" name="G3 (Bethesda)">
        <title>Whole genome assembly and annotation of the endangered Caribbean coral Acropora cervicornis.</title>
        <authorList>
            <person name="Selwyn J.D."/>
            <person name="Vollmer S.V."/>
        </authorList>
    </citation>
    <scope>NUCLEOTIDE SEQUENCE</scope>
    <source>
        <strain evidence="3">K2</strain>
    </source>
</reference>
<feature type="compositionally biased region" description="Basic residues" evidence="1">
    <location>
        <begin position="933"/>
        <end position="957"/>
    </location>
</feature>
<feature type="region of interest" description="Disordered" evidence="1">
    <location>
        <begin position="645"/>
        <end position="664"/>
    </location>
</feature>
<feature type="region of interest" description="Disordered" evidence="1">
    <location>
        <begin position="777"/>
        <end position="823"/>
    </location>
</feature>
<dbReference type="Proteomes" id="UP001249851">
    <property type="component" value="Unassembled WGS sequence"/>
</dbReference>
<dbReference type="InterPro" id="IPR005561">
    <property type="entry name" value="ANTAR"/>
</dbReference>
<dbReference type="GO" id="GO:0003723">
    <property type="term" value="F:RNA binding"/>
    <property type="evidence" value="ECO:0007669"/>
    <property type="project" value="InterPro"/>
</dbReference>
<name>A0AAD9QFY0_ACRCE</name>
<feature type="region of interest" description="Disordered" evidence="1">
    <location>
        <begin position="331"/>
        <end position="384"/>
    </location>
</feature>
<dbReference type="InterPro" id="IPR031440">
    <property type="entry name" value="DUF4670"/>
</dbReference>
<feature type="region of interest" description="Disordered" evidence="1">
    <location>
        <begin position="996"/>
        <end position="1193"/>
    </location>
</feature>
<feature type="compositionally biased region" description="Basic and acidic residues" evidence="1">
    <location>
        <begin position="1023"/>
        <end position="1034"/>
    </location>
</feature>
<feature type="compositionally biased region" description="Pro residues" evidence="1">
    <location>
        <begin position="1049"/>
        <end position="1062"/>
    </location>
</feature>
<feature type="compositionally biased region" description="Basic and acidic residues" evidence="1">
    <location>
        <begin position="1079"/>
        <end position="1188"/>
    </location>
</feature>
<dbReference type="PROSITE" id="PS50921">
    <property type="entry name" value="ANTAR"/>
    <property type="match status" value="1"/>
</dbReference>
<comment type="caution">
    <text evidence="3">The sequence shown here is derived from an EMBL/GenBank/DDBJ whole genome shotgun (WGS) entry which is preliminary data.</text>
</comment>
<evidence type="ECO:0000313" key="4">
    <source>
        <dbReference type="Proteomes" id="UP001249851"/>
    </source>
</evidence>
<feature type="compositionally biased region" description="Polar residues" evidence="1">
    <location>
        <begin position="720"/>
        <end position="731"/>
    </location>
</feature>
<reference evidence="3" key="2">
    <citation type="journal article" date="2023" name="Science">
        <title>Genomic signatures of disease resistance in endangered staghorn corals.</title>
        <authorList>
            <person name="Vollmer S.V."/>
            <person name="Selwyn J.D."/>
            <person name="Despard B.A."/>
            <person name="Roesel C.L."/>
        </authorList>
    </citation>
    <scope>NUCLEOTIDE SEQUENCE</scope>
    <source>
        <strain evidence="3">K2</strain>
    </source>
</reference>
<dbReference type="PANTHER" id="PTHR21937">
    <property type="entry name" value="CCDC66 DOMAIN-CONTAINING PROTEIN"/>
    <property type="match status" value="1"/>
</dbReference>
<feature type="compositionally biased region" description="Low complexity" evidence="1">
    <location>
        <begin position="958"/>
        <end position="969"/>
    </location>
</feature>
<accession>A0AAD9QFY0</accession>
<feature type="region of interest" description="Disordered" evidence="1">
    <location>
        <begin position="887"/>
        <end position="973"/>
    </location>
</feature>
<dbReference type="PANTHER" id="PTHR21937:SF6">
    <property type="entry name" value="CCDC66 DOMAIN-CONTAINING PROTEIN"/>
    <property type="match status" value="1"/>
</dbReference>
<sequence length="1359" mass="152397">MFSVLSQGYGTYDGTAKKDVQEISDTKDYFTLDDLRLPPIRSSYIAPVPVEVSNFLSGPRYENKPFALPKVDKGQHVRQVPKTYTTRKGALLLYAEDLFLPGSPKPRKKRRKVKKPTALKLRTMNDLRNHILDYKNGGDPLFLALLEKRLSGYRDSVRPGFSPKRYIANLGNSLQGDTWKRLTAAGSIKDPTLQIYDPKLAKGNGSSGMNALFPGKPQPYTTMSLPPLSPSSSMFDSSFHFYKNGMSTGAASMITLNSESEEYAPSSRALSPTESLNDRLSEVEILPQRKNQYKRLNAKQKEDLLSELLLEKTLNSDITDLVGWVTNNLTQGGGVEQDPASTLPFPKSKAKHRGGLKSGTLTSIPRLPPIQSAGVRPTTPAELSDNRTYQKELPIIAADKQNIDHSDKGGESNDILDSDAIHLDFTLMDESSFLADGRGSKGNESTAVVEDSDNVVKGDDVQSNDSTLKESQSWNEIMNKEAMESVLAGADENHNGIEDSMQDAHERQTHDEAVIALDDIFLSDKSNEDQHDHRLKSQYDMAEGTDLEEHVFEQQEPLQGDHKPGEGDNEGESVEGASSAHGSSQAVQELAMMKEEDKKDEEEEGCTEQRDRRSDDEDEGIGLDGDEVVNARQGIREELNQVYKTTASEEVSDSSDQVVPPPPISFEELQDEARTVASKVLSRPQSGMEFVDDARTAIAMWADRLMKLLGPMTPDARVSSAKQRSSLVSQGKRSRPTRQRKVSRSAGPSLATLRKALLISGGDMPEEERLRNLPSLPRKMQAHPPSGQSSIVPSKHGSVKGRSATTKGSASSGTAHSIPWERVSNADVQVDLFSYATVEPTIQPVQADEIVDDESDDDDDQFKTALDAVVTEVKPEYTLVEAQSRMVVTSPKKDQPFKFPKPLPTKPPAGLENKQPPGEAKGKAKLAPAKKATPAKKKAGKKPGKQTKPKKAVKTTKGKTQAAKKAAQANEDKTVAVEEFKENKLEVIRVDSETGEQFPEVMDTTGFLSDISRHTSPRLSSKASDELDEGKNTDSLEGTLSVPEVPRFVPKPPEPQVSPPPEAQIDQHPEPELAQPSPAEEHKPPQESKAARRAAERAAAAERRRQEVERKRREREEAKRKALEEEARLEKVRLEAEEDMKRREEQRRLKRQENEEARKRERDEELEHERQAKAKAERERRAREEWKNRQQQVIAQRKLEEELRREQEKIEAEIEAARLREEEERIKAMEESDRIAFLEKMRLEEEELKKKLEEQKRIEEQERQLREEEKKQREEALALLRQKQLQRHLFIMGMLKESHYLSLSQRLTRAFTFSYFDLLPWNDLNHLMPPPSPVHDLLGSVKGNIPPTIVEEEENVNES</sequence>
<gene>
    <name evidence="3" type="ORF">P5673_016968</name>
</gene>
<proteinExistence type="predicted"/>
<feature type="compositionally biased region" description="Basic and acidic residues" evidence="1">
    <location>
        <begin position="555"/>
        <end position="566"/>
    </location>
</feature>
<protein>
    <recommendedName>
        <fullName evidence="2">ANTAR domain-containing protein</fullName>
    </recommendedName>
</protein>
<evidence type="ECO:0000313" key="3">
    <source>
        <dbReference type="EMBL" id="KAK2560591.1"/>
    </source>
</evidence>
<feature type="domain" description="ANTAR" evidence="2">
    <location>
        <begin position="1238"/>
        <end position="1299"/>
    </location>
</feature>
<evidence type="ECO:0000256" key="1">
    <source>
        <dbReference type="SAM" id="MobiDB-lite"/>
    </source>
</evidence>
<dbReference type="EMBL" id="JARQWQ010000036">
    <property type="protein sequence ID" value="KAK2560591.1"/>
    <property type="molecule type" value="Genomic_DNA"/>
</dbReference>
<feature type="region of interest" description="Disordered" evidence="1">
    <location>
        <begin position="714"/>
        <end position="747"/>
    </location>
</feature>
<organism evidence="3 4">
    <name type="scientific">Acropora cervicornis</name>
    <name type="common">Staghorn coral</name>
    <dbReference type="NCBI Taxonomy" id="6130"/>
    <lineage>
        <taxon>Eukaryota</taxon>
        <taxon>Metazoa</taxon>
        <taxon>Cnidaria</taxon>
        <taxon>Anthozoa</taxon>
        <taxon>Hexacorallia</taxon>
        <taxon>Scleractinia</taxon>
        <taxon>Astrocoeniina</taxon>
        <taxon>Acroporidae</taxon>
        <taxon>Acropora</taxon>
    </lineage>
</organism>
<keyword evidence="4" id="KW-1185">Reference proteome</keyword>